<sequence>MSDDQKTWHPIDLDGEGRACVDKQAAAWLKERPDLAVEIDDSTCYGEFPGTFNEMSASIEPRPAARASTDVLTRIRLSE</sequence>
<dbReference type="Proteomes" id="UP001595839">
    <property type="component" value="Unassembled WGS sequence"/>
</dbReference>
<reference evidence="2" key="1">
    <citation type="journal article" date="2019" name="Int. J. Syst. Evol. Microbiol.">
        <title>The Global Catalogue of Microorganisms (GCM) 10K type strain sequencing project: providing services to taxonomists for standard genome sequencing and annotation.</title>
        <authorList>
            <consortium name="The Broad Institute Genomics Platform"/>
            <consortium name="The Broad Institute Genome Sequencing Center for Infectious Disease"/>
            <person name="Wu L."/>
            <person name="Ma J."/>
        </authorList>
    </citation>
    <scope>NUCLEOTIDE SEQUENCE [LARGE SCALE GENOMIC DNA]</scope>
    <source>
        <strain evidence="2">CGMCC 4.7177</strain>
    </source>
</reference>
<name>A0ABV9BAX4_9ACTN</name>
<accession>A0ABV9BAX4</accession>
<keyword evidence="2" id="KW-1185">Reference proteome</keyword>
<dbReference type="EMBL" id="JBHSFK010000046">
    <property type="protein sequence ID" value="MFC4506696.1"/>
    <property type="molecule type" value="Genomic_DNA"/>
</dbReference>
<proteinExistence type="predicted"/>
<dbReference type="RefSeq" id="WP_381184955.1">
    <property type="nucleotide sequence ID" value="NZ_JBHSFK010000046.1"/>
</dbReference>
<comment type="caution">
    <text evidence="1">The sequence shown here is derived from an EMBL/GenBank/DDBJ whole genome shotgun (WGS) entry which is preliminary data.</text>
</comment>
<gene>
    <name evidence="1" type="ORF">ACFPIH_45855</name>
</gene>
<evidence type="ECO:0000313" key="2">
    <source>
        <dbReference type="Proteomes" id="UP001595839"/>
    </source>
</evidence>
<evidence type="ECO:0000313" key="1">
    <source>
        <dbReference type="EMBL" id="MFC4506696.1"/>
    </source>
</evidence>
<organism evidence="1 2">
    <name type="scientific">Streptomyces vulcanius</name>
    <dbReference type="NCBI Taxonomy" id="1441876"/>
    <lineage>
        <taxon>Bacteria</taxon>
        <taxon>Bacillati</taxon>
        <taxon>Actinomycetota</taxon>
        <taxon>Actinomycetes</taxon>
        <taxon>Kitasatosporales</taxon>
        <taxon>Streptomycetaceae</taxon>
        <taxon>Streptomyces</taxon>
    </lineage>
</organism>
<protein>
    <submittedName>
        <fullName evidence="1">Uncharacterized protein</fullName>
    </submittedName>
</protein>